<keyword evidence="2" id="KW-1185">Reference proteome</keyword>
<protein>
    <submittedName>
        <fullName evidence="1">Uncharacterized protein</fullName>
    </submittedName>
</protein>
<sequence>MQNTLGPPGFPLGVCCWALLGSIKNQSDYYYKALSGRFWLKLEGNLLMHCWVSCKTWDKLKSSTWHIYCSPTKGVHKCRVHDAPEMFWAADWLGNLDRLTTIWIISHKAMQVDKIGAGMVLCWQASGHWIWFDVCGLFELSPCWAGPRMPNPNCPMVGNLDCTTKATHLDETNVTSV</sequence>
<comment type="caution">
    <text evidence="1">The sequence shown here is derived from an EMBL/GenBank/DDBJ whole genome shotgun (WGS) entry which is preliminary data.</text>
</comment>
<dbReference type="Proteomes" id="UP000326396">
    <property type="component" value="Linkage Group LG9"/>
</dbReference>
<organism evidence="1 2">
    <name type="scientific">Mikania micrantha</name>
    <name type="common">bitter vine</name>
    <dbReference type="NCBI Taxonomy" id="192012"/>
    <lineage>
        <taxon>Eukaryota</taxon>
        <taxon>Viridiplantae</taxon>
        <taxon>Streptophyta</taxon>
        <taxon>Embryophyta</taxon>
        <taxon>Tracheophyta</taxon>
        <taxon>Spermatophyta</taxon>
        <taxon>Magnoliopsida</taxon>
        <taxon>eudicotyledons</taxon>
        <taxon>Gunneridae</taxon>
        <taxon>Pentapetalae</taxon>
        <taxon>asterids</taxon>
        <taxon>campanulids</taxon>
        <taxon>Asterales</taxon>
        <taxon>Asteraceae</taxon>
        <taxon>Asteroideae</taxon>
        <taxon>Heliantheae alliance</taxon>
        <taxon>Eupatorieae</taxon>
        <taxon>Mikania</taxon>
    </lineage>
</organism>
<dbReference type="AlphaFoldDB" id="A0A5N6LPX0"/>
<evidence type="ECO:0000313" key="1">
    <source>
        <dbReference type="EMBL" id="KAD2393438.1"/>
    </source>
</evidence>
<name>A0A5N6LPX0_9ASTR</name>
<gene>
    <name evidence="1" type="ORF">E3N88_40415</name>
</gene>
<reference evidence="1 2" key="1">
    <citation type="submission" date="2019-05" db="EMBL/GenBank/DDBJ databases">
        <title>Mikania micrantha, genome provides insights into the molecular mechanism of rapid growth.</title>
        <authorList>
            <person name="Liu B."/>
        </authorList>
    </citation>
    <scope>NUCLEOTIDE SEQUENCE [LARGE SCALE GENOMIC DNA]</scope>
    <source>
        <strain evidence="1">NLD-2019</strain>
        <tissue evidence="1">Leaf</tissue>
    </source>
</reference>
<dbReference type="EMBL" id="SZYD01000019">
    <property type="protein sequence ID" value="KAD2393438.1"/>
    <property type="molecule type" value="Genomic_DNA"/>
</dbReference>
<proteinExistence type="predicted"/>
<accession>A0A5N6LPX0</accession>
<evidence type="ECO:0000313" key="2">
    <source>
        <dbReference type="Proteomes" id="UP000326396"/>
    </source>
</evidence>